<dbReference type="OrthoDB" id="380776at2157"/>
<evidence type="ECO:0000313" key="1">
    <source>
        <dbReference type="EMBL" id="QUO49102.1"/>
    </source>
</evidence>
<accession>A0A8T8LP95</accession>
<protein>
    <submittedName>
        <fullName evidence="1">Uncharacterized protein</fullName>
    </submittedName>
</protein>
<dbReference type="EMBL" id="CP073695">
    <property type="protein sequence ID" value="QUO49102.1"/>
    <property type="molecule type" value="Genomic_DNA"/>
</dbReference>
<reference evidence="1 2" key="1">
    <citation type="submission" date="2021-03" db="EMBL/GenBank/DDBJ databases">
        <title>Halorubrum sodomense MBLA0099, Whole genome shotgun sequencing.</title>
        <authorList>
            <person name="Seo M.-J."/>
            <person name="Cho E.-S."/>
            <person name="Hwang C.Y."/>
        </authorList>
    </citation>
    <scope>NUCLEOTIDE SEQUENCE [LARGE SCALE GENOMIC DNA]</scope>
    <source>
        <strain evidence="1 2">MBLA0099</strain>
    </source>
</reference>
<dbReference type="RefSeq" id="WP_017344617.1">
    <property type="nucleotide sequence ID" value="NZ_CP073695.1"/>
</dbReference>
<organism evidence="1 2">
    <name type="scientific">Halorubrum ruber</name>
    <dbReference type="NCBI Taxonomy" id="2982524"/>
    <lineage>
        <taxon>Archaea</taxon>
        <taxon>Methanobacteriati</taxon>
        <taxon>Methanobacteriota</taxon>
        <taxon>Stenosarchaea group</taxon>
        <taxon>Halobacteria</taxon>
        <taxon>Halobacteriales</taxon>
        <taxon>Haloferacaceae</taxon>
        <taxon>Halorubrum</taxon>
    </lineage>
</organism>
<gene>
    <name evidence="1" type="ORF">J7656_07155</name>
</gene>
<keyword evidence="2" id="KW-1185">Reference proteome</keyword>
<name>A0A8T8LP95_9EURY</name>
<dbReference type="Proteomes" id="UP000679341">
    <property type="component" value="Chromosome"/>
</dbReference>
<dbReference type="GeneID" id="64827305"/>
<sequence>MVTTDLPTTEEFEDAKEAIENDEPELAPHFAYWHHVDEFGEYSTFMAYVAANKASRSAQSASAAESAFDGYERAAKGLLLGIGAAALIEAVIGDARL</sequence>
<dbReference type="AlphaFoldDB" id="A0A8T8LP95"/>
<evidence type="ECO:0000313" key="2">
    <source>
        <dbReference type="Proteomes" id="UP000679341"/>
    </source>
</evidence>
<proteinExistence type="predicted"/>
<dbReference type="KEGG" id="hss:J7656_07155"/>